<proteinExistence type="predicted"/>
<organism evidence="1 2">
    <name type="scientific">Neophaeococcomyces mojaviensis</name>
    <dbReference type="NCBI Taxonomy" id="3383035"/>
    <lineage>
        <taxon>Eukaryota</taxon>
        <taxon>Fungi</taxon>
        <taxon>Dikarya</taxon>
        <taxon>Ascomycota</taxon>
        <taxon>Pezizomycotina</taxon>
        <taxon>Eurotiomycetes</taxon>
        <taxon>Chaetothyriomycetidae</taxon>
        <taxon>Chaetothyriales</taxon>
        <taxon>Chaetothyriales incertae sedis</taxon>
        <taxon>Neophaeococcomyces</taxon>
    </lineage>
</organism>
<comment type="caution">
    <text evidence="1">The sequence shown here is derived from an EMBL/GenBank/DDBJ whole genome shotgun (WGS) entry which is preliminary data.</text>
</comment>
<keyword evidence="2" id="KW-1185">Reference proteome</keyword>
<protein>
    <submittedName>
        <fullName evidence="1">Uncharacterized protein</fullName>
    </submittedName>
</protein>
<reference evidence="1" key="1">
    <citation type="submission" date="2022-10" db="EMBL/GenBank/DDBJ databases">
        <title>Culturing micro-colonial fungi from biological soil crusts in the Mojave desert and describing Neophaeococcomyces mojavensis, and introducing the new genera and species Taxawa tesnikishii.</title>
        <authorList>
            <person name="Kurbessoian T."/>
            <person name="Stajich J.E."/>
        </authorList>
    </citation>
    <scope>NUCLEOTIDE SEQUENCE</scope>
    <source>
        <strain evidence="1">JES_112</strain>
    </source>
</reference>
<sequence length="125" mass="13369">MFPVRIVRSSALRTARLRASIRPFSTSFAARADDPMGGTDKSHAKDADNASYVPKKAQENLPKGVEDAVPNKIHDTGESGSRSHATGPSMVPEGIQEVAPEAVERALPESIHPTKGSDIDPEPKK</sequence>
<dbReference type="EMBL" id="JAPDRQ010000249">
    <property type="protein sequence ID" value="KAJ9651554.1"/>
    <property type="molecule type" value="Genomic_DNA"/>
</dbReference>
<dbReference type="Proteomes" id="UP001172386">
    <property type="component" value="Unassembled WGS sequence"/>
</dbReference>
<gene>
    <name evidence="1" type="ORF">H2198_009170</name>
</gene>
<name>A0ACC2ZV80_9EURO</name>
<evidence type="ECO:0000313" key="1">
    <source>
        <dbReference type="EMBL" id="KAJ9651554.1"/>
    </source>
</evidence>
<evidence type="ECO:0000313" key="2">
    <source>
        <dbReference type="Proteomes" id="UP001172386"/>
    </source>
</evidence>
<accession>A0ACC2ZV80</accession>